<proteinExistence type="predicted"/>
<name>A0A0F8YW58_9ZZZZ</name>
<comment type="caution">
    <text evidence="1">The sequence shown here is derived from an EMBL/GenBank/DDBJ whole genome shotgun (WGS) entry which is preliminary data.</text>
</comment>
<evidence type="ECO:0000313" key="1">
    <source>
        <dbReference type="EMBL" id="KKK85687.1"/>
    </source>
</evidence>
<reference evidence="1" key="1">
    <citation type="journal article" date="2015" name="Nature">
        <title>Complex archaea that bridge the gap between prokaryotes and eukaryotes.</title>
        <authorList>
            <person name="Spang A."/>
            <person name="Saw J.H."/>
            <person name="Jorgensen S.L."/>
            <person name="Zaremba-Niedzwiedzka K."/>
            <person name="Martijn J."/>
            <person name="Lind A.E."/>
            <person name="van Eijk R."/>
            <person name="Schleper C."/>
            <person name="Guy L."/>
            <person name="Ettema T.J."/>
        </authorList>
    </citation>
    <scope>NUCLEOTIDE SEQUENCE</scope>
</reference>
<accession>A0A0F8YW58</accession>
<organism evidence="1">
    <name type="scientific">marine sediment metagenome</name>
    <dbReference type="NCBI Taxonomy" id="412755"/>
    <lineage>
        <taxon>unclassified sequences</taxon>
        <taxon>metagenomes</taxon>
        <taxon>ecological metagenomes</taxon>
    </lineage>
</organism>
<gene>
    <name evidence="1" type="ORF">LCGC14_2770820</name>
</gene>
<dbReference type="EMBL" id="LAZR01051193">
    <property type="protein sequence ID" value="KKK85687.1"/>
    <property type="molecule type" value="Genomic_DNA"/>
</dbReference>
<protein>
    <submittedName>
        <fullName evidence="1">Uncharacterized protein</fullName>
    </submittedName>
</protein>
<sequence>KFELSNQQMVILGVLAIRHLGSSSPGDQAALKRLVQKVNGMEALSLDD</sequence>
<dbReference type="AlphaFoldDB" id="A0A0F8YW58"/>
<feature type="non-terminal residue" evidence="1">
    <location>
        <position position="1"/>
    </location>
</feature>